<gene>
    <name evidence="2" type="primary">LOC109675410</name>
</gene>
<reference evidence="2" key="1">
    <citation type="submission" date="2025-08" db="UniProtKB">
        <authorList>
            <consortium name="RefSeq"/>
        </authorList>
    </citation>
    <scope>IDENTIFICATION</scope>
</reference>
<proteinExistence type="predicted"/>
<dbReference type="RefSeq" id="XP_073909491.1">
    <property type="nucleotide sequence ID" value="XM_074053390.1"/>
</dbReference>
<evidence type="ECO:0000313" key="2">
    <source>
        <dbReference type="RefSeq" id="XP_073909491.1"/>
    </source>
</evidence>
<organism evidence="1 2">
    <name type="scientific">Castor canadensis</name>
    <name type="common">American beaver</name>
    <dbReference type="NCBI Taxonomy" id="51338"/>
    <lineage>
        <taxon>Eukaryota</taxon>
        <taxon>Metazoa</taxon>
        <taxon>Chordata</taxon>
        <taxon>Craniata</taxon>
        <taxon>Vertebrata</taxon>
        <taxon>Euteleostomi</taxon>
        <taxon>Mammalia</taxon>
        <taxon>Eutheria</taxon>
        <taxon>Euarchontoglires</taxon>
        <taxon>Glires</taxon>
        <taxon>Rodentia</taxon>
        <taxon>Castorimorpha</taxon>
        <taxon>Castoridae</taxon>
        <taxon>Castor</taxon>
    </lineage>
</organism>
<dbReference type="Proteomes" id="UP001732720">
    <property type="component" value="Chromosome 14"/>
</dbReference>
<protein>
    <submittedName>
        <fullName evidence="2">Uncharacterized protein isoform X2</fullName>
    </submittedName>
</protein>
<keyword evidence="1" id="KW-1185">Reference proteome</keyword>
<sequence length="442" mass="51149">MTPPVFRCSRENYEVTQFPSFCDADPRSRSGQQDTRQSGMESVTFEDVAVNFTLEEWSLLSPSQKNLYRSVMWETIRNLHAVGQKWGDQNFEEDYKNLGKYLRSQMVERLCEREAGCQWGEAFSQTPEIVNKETPGVMLCESHMCGEVLDGHLSVNVPLRDHNGHKPFQYLEYEEKPHKCREYGEAFHSPQCLDKNKRTCTVGKPYECTQCDKAFKYLSCLQNHESIHTRDKHNECKQCRKTFRRPGDLQDHERIHTGEKPYLCKQCGKAFTRSRYLKTHTRSHTGDKPFVCKLCGKTFKQSRHLQGHIRCHTGEKPYVCQQCGKAFTLSSYLKIHVRIHTGEKPYLCKECGKAFTQCSSLQKHKRIHTGEKPYVCRQCGKAFTSSSYIKIHVRIHTGEKPYLCKECGNSFTQSSSLQKHKRNLMCINNVGKLSVFPLPSKT</sequence>
<accession>A0AC58KX67</accession>
<name>A0AC58KX67_CASCN</name>
<evidence type="ECO:0000313" key="1">
    <source>
        <dbReference type="Proteomes" id="UP001732720"/>
    </source>
</evidence>